<evidence type="ECO:0000313" key="2">
    <source>
        <dbReference type="Proteomes" id="UP000054771"/>
    </source>
</evidence>
<proteinExistence type="predicted"/>
<sequence>MKATPSTIATPATAPTTIPAIAPPDRESEESLFGLDTGEVVIVPVAVGVIGVVVHVVDVEVPGSSVAGSKAHVLQVGASEVKDDYKSSSTSVLTLRNGLRSLFQQTFRCSGTPVHSSLSRIAGQNASFTVKEERKANQRFIETAPVRTATATGKLLVIVGAIGRQRPAYATTSFAVK</sequence>
<dbReference type="Proteomes" id="UP000054771">
    <property type="component" value="Unassembled WGS sequence"/>
</dbReference>
<evidence type="ECO:0000313" key="1">
    <source>
        <dbReference type="EMBL" id="CEL05879.1"/>
    </source>
</evidence>
<dbReference type="EMBL" id="CDMC01000005">
    <property type="protein sequence ID" value="CEL05879.1"/>
    <property type="molecule type" value="Genomic_DNA"/>
</dbReference>
<name>A0A0U5G3U0_ASPCI</name>
<protein>
    <submittedName>
        <fullName evidence="1">Uncharacterized protein</fullName>
    </submittedName>
</protein>
<keyword evidence="2" id="KW-1185">Reference proteome</keyword>
<gene>
    <name evidence="1" type="ORF">ASPCAL06991</name>
</gene>
<reference evidence="2" key="1">
    <citation type="journal article" date="2016" name="Genome Announc.">
        <title>Draft genome sequences of fungus Aspergillus calidoustus.</title>
        <authorList>
            <person name="Horn F."/>
            <person name="Linde J."/>
            <person name="Mattern D.J."/>
            <person name="Walther G."/>
            <person name="Guthke R."/>
            <person name="Scherlach K."/>
            <person name="Martin K."/>
            <person name="Brakhage A.A."/>
            <person name="Petzke L."/>
            <person name="Valiante V."/>
        </authorList>
    </citation>
    <scope>NUCLEOTIDE SEQUENCE [LARGE SCALE GENOMIC DNA]</scope>
    <source>
        <strain evidence="2">SF006504</strain>
    </source>
</reference>
<organism evidence="1 2">
    <name type="scientific">Aspergillus calidoustus</name>
    <dbReference type="NCBI Taxonomy" id="454130"/>
    <lineage>
        <taxon>Eukaryota</taxon>
        <taxon>Fungi</taxon>
        <taxon>Dikarya</taxon>
        <taxon>Ascomycota</taxon>
        <taxon>Pezizomycotina</taxon>
        <taxon>Eurotiomycetes</taxon>
        <taxon>Eurotiomycetidae</taxon>
        <taxon>Eurotiales</taxon>
        <taxon>Aspergillaceae</taxon>
        <taxon>Aspergillus</taxon>
        <taxon>Aspergillus subgen. Nidulantes</taxon>
    </lineage>
</organism>
<dbReference type="AlphaFoldDB" id="A0A0U5G3U0"/>
<accession>A0A0U5G3U0</accession>